<keyword evidence="4" id="KW-1185">Reference proteome</keyword>
<dbReference type="PANTHER" id="PTHR11786:SF0">
    <property type="entry name" value="ARYLAMINE N-ACETYLTRANSFERASE 4-RELATED"/>
    <property type="match status" value="1"/>
</dbReference>
<comment type="similarity">
    <text evidence="1 2">Belongs to the arylamine N-acetyltransferase family.</text>
</comment>
<evidence type="ECO:0000256" key="1">
    <source>
        <dbReference type="ARBA" id="ARBA00006547"/>
    </source>
</evidence>
<comment type="caution">
    <text evidence="3">The sequence shown here is derived from an EMBL/GenBank/DDBJ whole genome shotgun (WGS) entry which is preliminary data.</text>
</comment>
<evidence type="ECO:0000313" key="4">
    <source>
        <dbReference type="Proteomes" id="UP000603234"/>
    </source>
</evidence>
<dbReference type="InterPro" id="IPR001447">
    <property type="entry name" value="Arylamine_N-AcTrfase"/>
</dbReference>
<evidence type="ECO:0000313" key="3">
    <source>
        <dbReference type="EMBL" id="MBC3805317.1"/>
    </source>
</evidence>
<dbReference type="SUPFAM" id="SSF54001">
    <property type="entry name" value="Cysteine proteinases"/>
    <property type="match status" value="1"/>
</dbReference>
<dbReference type="PRINTS" id="PR01543">
    <property type="entry name" value="ANATRNSFRASE"/>
</dbReference>
<dbReference type="Proteomes" id="UP000603234">
    <property type="component" value="Unassembled WGS sequence"/>
</dbReference>
<proteinExistence type="inferred from homology"/>
<dbReference type="InterPro" id="IPR038765">
    <property type="entry name" value="Papain-like_cys_pep_sf"/>
</dbReference>
<sequence>MHQVFDMTAYLKRIKYDGGTAVSVETLRNLHTAHTMNVPFENLDVFEKKPISLKIDDLFKKIVIDRRGGYCFEMNGLFSFVLTSLGFSVKNLLARVWVNNSEYGGKTHQVLIVAIGNQQWLCDVGFGSNGLVAPLLLEAGVEQEQYGRSYRIVMNPAYGYVLEYRIKGAFQPLYAFSPEACFPKDFEIANYYISTHPSSRFIKERIFTKPTATGRVTLLENRLKIVAGDQETVKILVNDMELSLALWKYFGIYLAD</sequence>
<reference evidence="3 4" key="1">
    <citation type="journal article" date="2020" name="mSystems">
        <title>Defining Genomic and Predicted Metabolic Features of the Acetobacterium Genus.</title>
        <authorList>
            <person name="Ross D.E."/>
            <person name="Marshall C.W."/>
            <person name="Gulliver D."/>
            <person name="May H.D."/>
            <person name="Norman R.S."/>
        </authorList>
    </citation>
    <scope>NUCLEOTIDE SEQUENCE [LARGE SCALE GENOMIC DNA]</scope>
    <source>
        <strain evidence="3 4">DSM 8238</strain>
    </source>
</reference>
<dbReference type="RefSeq" id="WP_186843205.1">
    <property type="nucleotide sequence ID" value="NZ_WJBC01000024.1"/>
</dbReference>
<evidence type="ECO:0000256" key="2">
    <source>
        <dbReference type="RuleBase" id="RU003452"/>
    </source>
</evidence>
<dbReference type="EMBL" id="WJBC01000024">
    <property type="protein sequence ID" value="MBC3805317.1"/>
    <property type="molecule type" value="Genomic_DNA"/>
</dbReference>
<dbReference type="Gene3D" id="2.40.128.150">
    <property type="entry name" value="Cysteine proteinases"/>
    <property type="match status" value="1"/>
</dbReference>
<accession>A0ABR6WXI8</accession>
<name>A0ABR6WXI8_9FIRM</name>
<dbReference type="PANTHER" id="PTHR11786">
    <property type="entry name" value="N-HYDROXYARYLAMINE O-ACETYLTRANSFERASE"/>
    <property type="match status" value="1"/>
</dbReference>
<organism evidence="3 4">
    <name type="scientific">Acetobacterium fimetarium</name>
    <dbReference type="NCBI Taxonomy" id="52691"/>
    <lineage>
        <taxon>Bacteria</taxon>
        <taxon>Bacillati</taxon>
        <taxon>Bacillota</taxon>
        <taxon>Clostridia</taxon>
        <taxon>Eubacteriales</taxon>
        <taxon>Eubacteriaceae</taxon>
        <taxon>Acetobacterium</taxon>
    </lineage>
</organism>
<protein>
    <submittedName>
        <fullName evidence="3">Arylamine N-acetyltransferase</fullName>
    </submittedName>
</protein>
<dbReference type="Pfam" id="PF00797">
    <property type="entry name" value="Acetyltransf_2"/>
    <property type="match status" value="1"/>
</dbReference>
<gene>
    <name evidence="3" type="ORF">GH808_12910</name>
</gene>
<dbReference type="Gene3D" id="3.30.2140.10">
    <property type="entry name" value="Arylamine N-acetyltransferase"/>
    <property type="match status" value="1"/>
</dbReference>